<dbReference type="KEGG" id="fek:C1H87_21230"/>
<feature type="active site" description="Proton donor" evidence="4">
    <location>
        <position position="237"/>
    </location>
</feature>
<name>A0A2K9PVL6_9FLAO</name>
<feature type="domain" description="Beta-xylosidase C-terminal Concanavalin A-like" evidence="7">
    <location>
        <begin position="363"/>
        <end position="487"/>
    </location>
</feature>
<protein>
    <submittedName>
        <fullName evidence="8">Glycoside hydrolase</fullName>
    </submittedName>
</protein>
<dbReference type="InterPro" id="IPR006710">
    <property type="entry name" value="Glyco_hydro_43"/>
</dbReference>
<dbReference type="Proteomes" id="UP000235826">
    <property type="component" value="Chromosome"/>
</dbReference>
<dbReference type="PROSITE" id="PS51257">
    <property type="entry name" value="PROKAR_LIPOPROTEIN"/>
    <property type="match status" value="1"/>
</dbReference>
<dbReference type="SUPFAM" id="SSF49899">
    <property type="entry name" value="Concanavalin A-like lectins/glucanases"/>
    <property type="match status" value="1"/>
</dbReference>
<dbReference type="GO" id="GO:0004553">
    <property type="term" value="F:hydrolase activity, hydrolyzing O-glycosyl compounds"/>
    <property type="evidence" value="ECO:0007669"/>
    <property type="project" value="InterPro"/>
</dbReference>
<comment type="similarity">
    <text evidence="1 6">Belongs to the glycosyl hydrolase 43 family.</text>
</comment>
<feature type="site" description="Important for catalytic activity, responsible for pKa modulation of the active site Glu and correct orientation of both the proton donor and substrate" evidence="5">
    <location>
        <position position="170"/>
    </location>
</feature>
<proteinExistence type="inferred from homology"/>
<evidence type="ECO:0000313" key="9">
    <source>
        <dbReference type="Proteomes" id="UP000235826"/>
    </source>
</evidence>
<evidence type="ECO:0000313" key="8">
    <source>
        <dbReference type="EMBL" id="AUP81099.1"/>
    </source>
</evidence>
<dbReference type="InterPro" id="IPR023296">
    <property type="entry name" value="Glyco_hydro_beta-prop_sf"/>
</dbReference>
<keyword evidence="9" id="KW-1185">Reference proteome</keyword>
<dbReference type="InterPro" id="IPR041542">
    <property type="entry name" value="GH43_C2"/>
</dbReference>
<keyword evidence="2 6" id="KW-0378">Hydrolase</keyword>
<dbReference type="InterPro" id="IPR051795">
    <property type="entry name" value="Glycosyl_Hydrlase_43"/>
</dbReference>
<dbReference type="SUPFAM" id="SSF75005">
    <property type="entry name" value="Arabinanase/levansucrase/invertase"/>
    <property type="match status" value="1"/>
</dbReference>
<dbReference type="PANTHER" id="PTHR42812">
    <property type="entry name" value="BETA-XYLOSIDASE"/>
    <property type="match status" value="1"/>
</dbReference>
<feature type="active site" description="Proton acceptor" evidence="4">
    <location>
        <position position="51"/>
    </location>
</feature>
<dbReference type="Pfam" id="PF17851">
    <property type="entry name" value="GH43_C2"/>
    <property type="match status" value="1"/>
</dbReference>
<evidence type="ECO:0000256" key="5">
    <source>
        <dbReference type="PIRSR" id="PIRSR606710-2"/>
    </source>
</evidence>
<evidence type="ECO:0000256" key="2">
    <source>
        <dbReference type="ARBA" id="ARBA00022801"/>
    </source>
</evidence>
<accession>A0A2K9PVL6</accession>
<dbReference type="Gene3D" id="2.60.120.200">
    <property type="match status" value="1"/>
</dbReference>
<dbReference type="PANTHER" id="PTHR42812:SF12">
    <property type="entry name" value="BETA-XYLOSIDASE-RELATED"/>
    <property type="match status" value="1"/>
</dbReference>
<dbReference type="AlphaFoldDB" id="A0A2K9PVL6"/>
<evidence type="ECO:0000256" key="4">
    <source>
        <dbReference type="PIRSR" id="PIRSR606710-1"/>
    </source>
</evidence>
<dbReference type="CDD" id="cd09001">
    <property type="entry name" value="GH43_FsAxh1-like"/>
    <property type="match status" value="1"/>
</dbReference>
<evidence type="ECO:0000256" key="1">
    <source>
        <dbReference type="ARBA" id="ARBA00009865"/>
    </source>
</evidence>
<dbReference type="GO" id="GO:0005975">
    <property type="term" value="P:carbohydrate metabolic process"/>
    <property type="evidence" value="ECO:0007669"/>
    <property type="project" value="InterPro"/>
</dbReference>
<reference evidence="8 9" key="1">
    <citation type="submission" date="2018-01" db="EMBL/GenBank/DDBJ databases">
        <title>Complete genome sequence of Flavivirga eckloniae ECD14 isolated from seaweed Ecklonia cava.</title>
        <authorList>
            <person name="Lee J.H."/>
            <person name="Baik K.S."/>
            <person name="Seong C.N."/>
        </authorList>
    </citation>
    <scope>NUCLEOTIDE SEQUENCE [LARGE SCALE GENOMIC DNA]</scope>
    <source>
        <strain evidence="8 9">ECD14</strain>
    </source>
</reference>
<dbReference type="Gene3D" id="2.115.10.20">
    <property type="entry name" value="Glycosyl hydrolase domain, family 43"/>
    <property type="match status" value="1"/>
</dbReference>
<dbReference type="InterPro" id="IPR013320">
    <property type="entry name" value="ConA-like_dom_sf"/>
</dbReference>
<dbReference type="Pfam" id="PF04616">
    <property type="entry name" value="Glyco_hydro_43"/>
    <property type="match status" value="1"/>
</dbReference>
<gene>
    <name evidence="8" type="ORF">C1H87_21230</name>
</gene>
<sequence>MTYNRLLKPQFIVLIMILLFVSACKKATKAEHTETSYSTYKNPIITADFSDPDVIRVGKDYYMTASSFNMVPGLPILHSKDLVNWKLIGHGIQQIPDAFFSYKNRSQDQLDYNVPRLGKGVFAPSIRYHDGYFWIFWGDPDAGIYQIKTKNPAGKWSKPVLVKRVSGWIDPSPIWDENTGKAYLAHAHAASRSGINGRIDVWEMNWEGTGLIGDPVTVFDAKDSEKFPADKYHSVIEGTKFIKRGEWFYILCPAGGVEFGWQTALRSKTPKGPYEIRTICETGDTGINGPHQGGLVKSHTGEWWFIHFQSVGTLGRIVRLEPAHWTENDWPVIGVDKNNNGIGTPVKTYQNPLPVVPYKLQTSDDFNGETLGLQWQWLANPKEHWYSIKNGKLTLPALFTNDKSLEHIPHVLTQMFPAFSFSATVKMKTSDYDGIRAGLAALGRKSFDIGVEKKQDTTKVSVRFGTRTLSSEMTTGTEFWLRLNTNGELPTPLKYRTRPTKEEMEILKKTLQDYELLDVDHYANGIILGQFSFSTNGKDFTKLGPEFEVRSGAWIGARIGLYCLQKDISNAPGLTKFDQIKFDIK</sequence>
<dbReference type="EMBL" id="CP025791">
    <property type="protein sequence ID" value="AUP81099.1"/>
    <property type="molecule type" value="Genomic_DNA"/>
</dbReference>
<evidence type="ECO:0000256" key="3">
    <source>
        <dbReference type="ARBA" id="ARBA00023295"/>
    </source>
</evidence>
<organism evidence="8 9">
    <name type="scientific">Flavivirga eckloniae</name>
    <dbReference type="NCBI Taxonomy" id="1803846"/>
    <lineage>
        <taxon>Bacteria</taxon>
        <taxon>Pseudomonadati</taxon>
        <taxon>Bacteroidota</taxon>
        <taxon>Flavobacteriia</taxon>
        <taxon>Flavobacteriales</taxon>
        <taxon>Flavobacteriaceae</taxon>
        <taxon>Flavivirga</taxon>
    </lineage>
</organism>
<keyword evidence="3 6" id="KW-0326">Glycosidase</keyword>
<evidence type="ECO:0000259" key="7">
    <source>
        <dbReference type="Pfam" id="PF17851"/>
    </source>
</evidence>
<evidence type="ECO:0000256" key="6">
    <source>
        <dbReference type="RuleBase" id="RU361187"/>
    </source>
</evidence>